<protein>
    <submittedName>
        <fullName evidence="1">Uncharacterized protein</fullName>
    </submittedName>
</protein>
<organism evidence="1 2">
    <name type="scientific">Achromobacter phage phiAxp-3</name>
    <dbReference type="NCBI Taxonomy" id="1664247"/>
    <lineage>
        <taxon>Viruses</taxon>
        <taxon>Duplodnaviria</taxon>
        <taxon>Heunggongvirae</taxon>
        <taxon>Uroviricota</taxon>
        <taxon>Caudoviricetes</taxon>
        <taxon>Schitoviridae</taxon>
        <taxon>Rothmandenesvirinae</taxon>
        <taxon>Dongdastvirus</taxon>
        <taxon>Dongdastvirus Axp3</taxon>
    </lineage>
</organism>
<proteinExistence type="predicted"/>
<dbReference type="EMBL" id="KT321317">
    <property type="protein sequence ID" value="ALA45471.1"/>
    <property type="molecule type" value="Genomic_DNA"/>
</dbReference>
<name>A0A0K2FHM9_9CAUD</name>
<evidence type="ECO:0000313" key="1">
    <source>
        <dbReference type="EMBL" id="ALA45471.1"/>
    </source>
</evidence>
<dbReference type="OrthoDB" id="13756at10239"/>
<sequence length="141" mass="15710">MSITQFDGKFGQTVAQVRGEGQSKKDLPKAQIWMNIGYQQPFTNPDTEAEEVRFISLPQGLPIDTMEKLEEKGNSDIFRAIRNGQNNLLDQIIAKGKTLQPGEEVIIAMGENGLAIQLRRVKAEQAPIDPTHNPLVRQLSL</sequence>
<gene>
    <name evidence="1" type="ORF">ADP65_00002</name>
</gene>
<dbReference type="Proteomes" id="UP000203117">
    <property type="component" value="Segment"/>
</dbReference>
<evidence type="ECO:0000313" key="2">
    <source>
        <dbReference type="Proteomes" id="UP000203117"/>
    </source>
</evidence>
<accession>A0A0K2FHM9</accession>
<reference evidence="1" key="1">
    <citation type="submission" date="2016-02" db="EMBL/GenBank/DDBJ databases">
        <authorList>
            <person name="Zhao X."/>
        </authorList>
    </citation>
    <scope>NUCLEOTIDE SEQUENCE</scope>
</reference>
<dbReference type="GeneID" id="26648332"/>
<dbReference type="KEGG" id="vg:26648332"/>
<keyword evidence="2" id="KW-1185">Reference proteome</keyword>
<dbReference type="RefSeq" id="YP_009208654.1">
    <property type="nucleotide sequence ID" value="NC_028908.2"/>
</dbReference>